<keyword evidence="3 5" id="KW-0732">Signal</keyword>
<dbReference type="CDD" id="cd07410">
    <property type="entry name" value="MPP_CpdB_N"/>
    <property type="match status" value="1"/>
</dbReference>
<reference evidence="8 9" key="2">
    <citation type="journal article" date="2011" name="ISME J.">
        <title>RNA-seq reveals cooperative metabolic interactions between two termite-gut spirochete species in co-culture.</title>
        <authorList>
            <person name="Rosenthal A.Z."/>
            <person name="Matson E.G."/>
            <person name="Eldar A."/>
            <person name="Leadbetter J.R."/>
        </authorList>
    </citation>
    <scope>NUCLEOTIDE SEQUENCE [LARGE SCALE GENOMIC DNA]</scope>
    <source>
        <strain evidence="9">ATCC BAA-887 / DSM 12427 / ZAS-2</strain>
    </source>
</reference>
<evidence type="ECO:0000313" key="9">
    <source>
        <dbReference type="Proteomes" id="UP000009223"/>
    </source>
</evidence>
<dbReference type="KEGG" id="tpi:TREPR_1742"/>
<dbReference type="HOGENOM" id="CLU_005854_4_1_12"/>
<dbReference type="GO" id="GO:0046872">
    <property type="term" value="F:metal ion binding"/>
    <property type="evidence" value="ECO:0007669"/>
    <property type="project" value="UniProtKB-KW"/>
</dbReference>
<reference evidence="9" key="1">
    <citation type="submission" date="2009-12" db="EMBL/GenBank/DDBJ databases">
        <title>Complete sequence of Treponema primitia strain ZAS-2.</title>
        <authorList>
            <person name="Tetu S.G."/>
            <person name="Matson E."/>
            <person name="Ren Q."/>
            <person name="Seshadri R."/>
            <person name="Elbourne L."/>
            <person name="Hassan K.A."/>
            <person name="Durkin A."/>
            <person name="Radune D."/>
            <person name="Mohamoud Y."/>
            <person name="Shay R."/>
            <person name="Jin S."/>
            <person name="Zhang X."/>
            <person name="Lucey K."/>
            <person name="Ballor N.R."/>
            <person name="Ottesen E."/>
            <person name="Rosenthal R."/>
            <person name="Allen A."/>
            <person name="Leadbetter J.R."/>
            <person name="Paulsen I.T."/>
        </authorList>
    </citation>
    <scope>NUCLEOTIDE SEQUENCE [LARGE SCALE GENOMIC DNA]</scope>
    <source>
        <strain evidence="9">ATCC BAA-887 / DSM 12427 / ZAS-2</strain>
    </source>
</reference>
<dbReference type="Pfam" id="PF00149">
    <property type="entry name" value="Metallophos"/>
    <property type="match status" value="1"/>
</dbReference>
<evidence type="ECO:0000256" key="2">
    <source>
        <dbReference type="ARBA" id="ARBA00022723"/>
    </source>
</evidence>
<dbReference type="OrthoDB" id="9800780at2"/>
<dbReference type="EC" id="3.1.4.16" evidence="8"/>
<dbReference type="AlphaFoldDB" id="F5YMS8"/>
<name>F5YMS8_TREPZ</name>
<feature type="domain" description="5'-Nucleotidase C-terminal" evidence="7">
    <location>
        <begin position="433"/>
        <end position="575"/>
    </location>
</feature>
<dbReference type="PROSITE" id="PS51257">
    <property type="entry name" value="PROKAR_LIPOPROTEIN"/>
    <property type="match status" value="1"/>
</dbReference>
<dbReference type="InterPro" id="IPR041827">
    <property type="entry name" value="CpdB_N"/>
</dbReference>
<sequence length="656" mass="71436">MNVKNKARRTVSSLLAVLLVFLAGCASTGGGGGSSTVDIAIFASSDIHNYYLDYDYFTDLPTEQNGLVRLASAMIEERKTNPNVLYFDNGDFIQGNPFGEYLSKNPPQKGAISPIMTLLNALKTDAMTTGNHEFNFGLPYLDTVIKGAKFPVVCANVVKAGTEEPYFRPYAILNRTFLDTAGKRQRIKIGVLGLTPPQIITWDGSLLQGKVETRDGYETAKRYIPEIKAAGADIIVVLAHSGLVDFPHKGGEENFGYYISEIPGVDVLITGHVHQKFPSSAYTSLAGADIEKGTVNGIPTVMPGSFADTLGLVNLRLTRQDGTWKREDGGSRLLPLYDAAAKKSNYPADSGLSSLLAKEHEAVLAYIRSPVGSEEGGATAGGSLTAPLNSFFSVVRDDYTVQIINEAQIYYAREVLAGTEYAALPILSAAAPFKAGGRQGPKYYTNIPAGPLAIKNIADLYVYSNTVVILKLNGAEVKEWLEMSAGQFNQVNPRSQEAQYLINDDFPTYLFDVIDGVSYKIDITQPARYNPNGSMRDQASERIKDLRFQDKPIDPAQEFAVVSNNYRSYGGGNFPNVGPAKIILASPDESRQVILKYMELKQEIVPQWDDNWSLALPSGSGPLLFLSSPQAQDFLLPGISYEGTNEAGYGIYRIQP</sequence>
<keyword evidence="2" id="KW-0479">Metal-binding</keyword>
<feature type="signal peptide" evidence="5">
    <location>
        <begin position="1"/>
        <end position="28"/>
    </location>
</feature>
<comment type="similarity">
    <text evidence="1 5">Belongs to the 5'-nucleotidase family.</text>
</comment>
<dbReference type="NCBIfam" id="NF006938">
    <property type="entry name" value="PRK09420.1"/>
    <property type="match status" value="1"/>
</dbReference>
<evidence type="ECO:0000256" key="1">
    <source>
        <dbReference type="ARBA" id="ARBA00006654"/>
    </source>
</evidence>
<evidence type="ECO:0000256" key="4">
    <source>
        <dbReference type="ARBA" id="ARBA00022741"/>
    </source>
</evidence>
<dbReference type="GO" id="GO:0008663">
    <property type="term" value="F:2',3'-cyclic-nucleotide 2'-phosphodiesterase activity"/>
    <property type="evidence" value="ECO:0007669"/>
    <property type="project" value="UniProtKB-EC"/>
</dbReference>
<dbReference type="EMBL" id="CP001843">
    <property type="protein sequence ID" value="AEF84081.1"/>
    <property type="molecule type" value="Genomic_DNA"/>
</dbReference>
<dbReference type="eggNOG" id="COG0737">
    <property type="taxonomic scope" value="Bacteria"/>
</dbReference>
<dbReference type="SUPFAM" id="SSF55816">
    <property type="entry name" value="5'-nucleotidase (syn. UDP-sugar hydrolase), C-terminal domain"/>
    <property type="match status" value="1"/>
</dbReference>
<keyword evidence="5 8" id="KW-0378">Hydrolase</keyword>
<dbReference type="InterPro" id="IPR004843">
    <property type="entry name" value="Calcineurin-like_PHP"/>
</dbReference>
<evidence type="ECO:0000313" key="8">
    <source>
        <dbReference type="EMBL" id="AEF84081.1"/>
    </source>
</evidence>
<dbReference type="SUPFAM" id="SSF56300">
    <property type="entry name" value="Metallo-dependent phosphatases"/>
    <property type="match status" value="1"/>
</dbReference>
<keyword evidence="4 5" id="KW-0547">Nucleotide-binding</keyword>
<evidence type="ECO:0000259" key="6">
    <source>
        <dbReference type="Pfam" id="PF00149"/>
    </source>
</evidence>
<dbReference type="InterPro" id="IPR008334">
    <property type="entry name" value="5'-Nucleotdase_C"/>
</dbReference>
<evidence type="ECO:0000256" key="3">
    <source>
        <dbReference type="ARBA" id="ARBA00022729"/>
    </source>
</evidence>
<dbReference type="InterPro" id="IPR036907">
    <property type="entry name" value="5'-Nucleotdase_C_sf"/>
</dbReference>
<keyword evidence="9" id="KW-1185">Reference proteome</keyword>
<evidence type="ECO:0000259" key="7">
    <source>
        <dbReference type="Pfam" id="PF02872"/>
    </source>
</evidence>
<organism evidence="8 9">
    <name type="scientific">Treponema primitia (strain ATCC BAA-887 / DSM 12427 / ZAS-2)</name>
    <dbReference type="NCBI Taxonomy" id="545694"/>
    <lineage>
        <taxon>Bacteria</taxon>
        <taxon>Pseudomonadati</taxon>
        <taxon>Spirochaetota</taxon>
        <taxon>Spirochaetia</taxon>
        <taxon>Spirochaetales</taxon>
        <taxon>Treponemataceae</taxon>
        <taxon>Treponema</taxon>
    </lineage>
</organism>
<feature type="domain" description="Calcineurin-like phosphoesterase" evidence="6">
    <location>
        <begin position="42"/>
        <end position="275"/>
    </location>
</feature>
<dbReference type="STRING" id="545694.TREPR_1742"/>
<accession>F5YMS8</accession>
<evidence type="ECO:0000256" key="5">
    <source>
        <dbReference type="RuleBase" id="RU362119"/>
    </source>
</evidence>
<feature type="chain" id="PRO_5005129665" evidence="5">
    <location>
        <begin position="29"/>
        <end position="656"/>
    </location>
</feature>
<dbReference type="PANTHER" id="PTHR11575">
    <property type="entry name" value="5'-NUCLEOTIDASE-RELATED"/>
    <property type="match status" value="1"/>
</dbReference>
<dbReference type="Proteomes" id="UP000009223">
    <property type="component" value="Chromosome"/>
</dbReference>
<dbReference type="GO" id="GO:0000166">
    <property type="term" value="F:nucleotide binding"/>
    <property type="evidence" value="ECO:0007669"/>
    <property type="project" value="UniProtKB-KW"/>
</dbReference>
<dbReference type="Gene3D" id="3.90.780.10">
    <property type="entry name" value="5'-Nucleotidase, C-terminal domain"/>
    <property type="match status" value="1"/>
</dbReference>
<gene>
    <name evidence="8" type="ordered locus">TREPR_1742</name>
</gene>
<dbReference type="RefSeq" id="WP_015708385.1">
    <property type="nucleotide sequence ID" value="NC_015578.1"/>
</dbReference>
<dbReference type="Pfam" id="PF02872">
    <property type="entry name" value="5_nucleotid_C"/>
    <property type="match status" value="1"/>
</dbReference>
<dbReference type="GO" id="GO:0030288">
    <property type="term" value="C:outer membrane-bounded periplasmic space"/>
    <property type="evidence" value="ECO:0007669"/>
    <property type="project" value="TreeGrafter"/>
</dbReference>
<dbReference type="InterPro" id="IPR029052">
    <property type="entry name" value="Metallo-depent_PP-like"/>
</dbReference>
<dbReference type="PRINTS" id="PR01607">
    <property type="entry name" value="APYRASEFAMLY"/>
</dbReference>
<proteinExistence type="inferred from homology"/>
<protein>
    <submittedName>
        <fullName evidence="8">2',3'-cyclic-nucleotide 2'-phosphodiesterase</fullName>
        <ecNumber evidence="8">3.1.4.16</ecNumber>
    </submittedName>
</protein>
<dbReference type="GO" id="GO:0009166">
    <property type="term" value="P:nucleotide catabolic process"/>
    <property type="evidence" value="ECO:0007669"/>
    <property type="project" value="InterPro"/>
</dbReference>
<dbReference type="Gene3D" id="3.60.21.10">
    <property type="match status" value="1"/>
</dbReference>
<dbReference type="InterPro" id="IPR006179">
    <property type="entry name" value="5_nucleotidase/apyrase"/>
</dbReference>
<dbReference type="PANTHER" id="PTHR11575:SF6">
    <property type="entry name" value="2',3'-CYCLIC-NUCLEOTIDE 2'-PHOSPHODIESTERASE_3'-NUCLEOTIDASE"/>
    <property type="match status" value="1"/>
</dbReference>